<organism evidence="2 3">
    <name type="scientific">Ditylenchus dipsaci</name>
    <dbReference type="NCBI Taxonomy" id="166011"/>
    <lineage>
        <taxon>Eukaryota</taxon>
        <taxon>Metazoa</taxon>
        <taxon>Ecdysozoa</taxon>
        <taxon>Nematoda</taxon>
        <taxon>Chromadorea</taxon>
        <taxon>Rhabditida</taxon>
        <taxon>Tylenchina</taxon>
        <taxon>Tylenchomorpha</taxon>
        <taxon>Sphaerularioidea</taxon>
        <taxon>Anguinidae</taxon>
        <taxon>Anguininae</taxon>
        <taxon>Ditylenchus</taxon>
    </lineage>
</organism>
<reference evidence="3" key="1">
    <citation type="submission" date="2022-11" db="UniProtKB">
        <authorList>
            <consortium name="WormBaseParasite"/>
        </authorList>
    </citation>
    <scope>IDENTIFICATION</scope>
</reference>
<name>A0A915EI59_9BILA</name>
<keyword evidence="2" id="KW-1185">Reference proteome</keyword>
<feature type="compositionally biased region" description="Polar residues" evidence="1">
    <location>
        <begin position="48"/>
        <end position="71"/>
    </location>
</feature>
<dbReference type="WBParaSite" id="jg6589">
    <property type="protein sequence ID" value="jg6589"/>
    <property type="gene ID" value="jg6589"/>
</dbReference>
<proteinExistence type="predicted"/>
<feature type="region of interest" description="Disordered" evidence="1">
    <location>
        <begin position="94"/>
        <end position="143"/>
    </location>
</feature>
<protein>
    <submittedName>
        <fullName evidence="3">Uncharacterized protein</fullName>
    </submittedName>
</protein>
<feature type="region of interest" description="Disordered" evidence="1">
    <location>
        <begin position="30"/>
        <end position="71"/>
    </location>
</feature>
<feature type="compositionally biased region" description="Polar residues" evidence="1">
    <location>
        <begin position="103"/>
        <end position="114"/>
    </location>
</feature>
<evidence type="ECO:0000313" key="3">
    <source>
        <dbReference type="WBParaSite" id="jg6589"/>
    </source>
</evidence>
<sequence length="409" mass="47051">MSNRDSQHNPIAAVVVNEMNHSDTNMNGSINNMAGGSKRARVTVRRYSPQSRSQMPTTSSMPMRNNSSTRTIIIGGGSEMEQAVEEVIISKHNEQEEDDGELHQQQNLPSSPSMNHDHPQQQQHLLRRIQHHQQQQQQQQQFIRRQHELQPTVKNDEEEELLIADEGVSARDIGQFVRQTNFHTNIDIFEHTPQITADVSCLDVLDMLSDNQMDGLELRNTLAGMCVMMNRLILDNRYLLQELQSTRNSYPEGGINRFDNLVFKKRNIANAYIYPGDDQGIPQANLNKIADTFDLNGIRRNEGAINTLRKFVKYLLENIIPVELHTKFTVRSRSGIESLTELPMPLITMIQEICLEAVGLWDPQRNPNQDLREDMTDYLTKFVKYALQEMRRIPRKSKRPVDRNTGKDL</sequence>
<feature type="compositionally biased region" description="Low complexity" evidence="1">
    <location>
        <begin position="132"/>
        <end position="143"/>
    </location>
</feature>
<accession>A0A915EI59</accession>
<evidence type="ECO:0000256" key="1">
    <source>
        <dbReference type="SAM" id="MobiDB-lite"/>
    </source>
</evidence>
<dbReference type="AlphaFoldDB" id="A0A915EI59"/>
<evidence type="ECO:0000313" key="2">
    <source>
        <dbReference type="Proteomes" id="UP000887574"/>
    </source>
</evidence>
<dbReference type="Proteomes" id="UP000887574">
    <property type="component" value="Unplaced"/>
</dbReference>